<dbReference type="Pfam" id="PF00563">
    <property type="entry name" value="EAL"/>
    <property type="match status" value="1"/>
</dbReference>
<gene>
    <name evidence="2" type="ORF">SAMN05660359_04328</name>
</gene>
<sequence length="400" mass="43019">MARQRTDAEQQIADLLRTARKSLQMSVAFLSRMDGTTQTFEVVDSRVPVLFKDGTTARQDTSFCQKILDGDLPPVIDDVKRYPLAMSLPAARIPRIRSYVSTPVTLSDGSLYGTFCAFGFTSDKELTGRDEALMKVLASAASVIIEPELREQQRRDAIDGRLDPLVTAGGPSVVLQPIVDLTTGVRVGAEALSRFPREWGKAPDVVFEEAHSVGRGHEVELLALRGAAAHLDRVGGYVAMNVSPQTLLTPGFTTLMRDLPLDRVLLELSEHDRVEDYAALTAALAPFRAAGMRLAIDDVGAGFSSLRHIVVTDPDVIKMDRSIVSGADTDPVLSKLVESLLAFGHGCGVTVVAEGIETAAEAAALREMGVDLGQGWYYGRPGPPEALTPVAPLYPLAQPA</sequence>
<dbReference type="Gene3D" id="3.30.450.40">
    <property type="match status" value="1"/>
</dbReference>
<dbReference type="CDD" id="cd01948">
    <property type="entry name" value="EAL"/>
    <property type="match status" value="1"/>
</dbReference>
<dbReference type="RefSeq" id="WP_075015697.1">
    <property type="nucleotide sequence ID" value="NZ_FOWE01000012.1"/>
</dbReference>
<dbReference type="PANTHER" id="PTHR33121">
    <property type="entry name" value="CYCLIC DI-GMP PHOSPHODIESTERASE PDEF"/>
    <property type="match status" value="1"/>
</dbReference>
<dbReference type="InterPro" id="IPR003018">
    <property type="entry name" value="GAF"/>
</dbReference>
<dbReference type="SUPFAM" id="SSF141868">
    <property type="entry name" value="EAL domain-like"/>
    <property type="match status" value="1"/>
</dbReference>
<evidence type="ECO:0000259" key="1">
    <source>
        <dbReference type="PROSITE" id="PS50883"/>
    </source>
</evidence>
<dbReference type="SMART" id="SM00052">
    <property type="entry name" value="EAL"/>
    <property type="match status" value="1"/>
</dbReference>
<reference evidence="3" key="1">
    <citation type="submission" date="2016-10" db="EMBL/GenBank/DDBJ databases">
        <authorList>
            <person name="Varghese N."/>
            <person name="Submissions S."/>
        </authorList>
    </citation>
    <scope>NUCLEOTIDE SEQUENCE [LARGE SCALE GENOMIC DNA]</scope>
    <source>
        <strain evidence="3">DSM 43161</strain>
    </source>
</reference>
<name>A0A1I5I6A8_9ACTN</name>
<dbReference type="InterPro" id="IPR035919">
    <property type="entry name" value="EAL_sf"/>
</dbReference>
<feature type="domain" description="EAL" evidence="1">
    <location>
        <begin position="155"/>
        <end position="395"/>
    </location>
</feature>
<proteinExistence type="predicted"/>
<dbReference type="InterPro" id="IPR050706">
    <property type="entry name" value="Cyclic-di-GMP_PDE-like"/>
</dbReference>
<dbReference type="OrthoDB" id="23692at2"/>
<dbReference type="SMART" id="SM00065">
    <property type="entry name" value="GAF"/>
    <property type="match status" value="1"/>
</dbReference>
<dbReference type="SUPFAM" id="SSF55781">
    <property type="entry name" value="GAF domain-like"/>
    <property type="match status" value="1"/>
</dbReference>
<dbReference type="EMBL" id="FOWE01000012">
    <property type="protein sequence ID" value="SFO56057.1"/>
    <property type="molecule type" value="Genomic_DNA"/>
</dbReference>
<dbReference type="InterPro" id="IPR001633">
    <property type="entry name" value="EAL_dom"/>
</dbReference>
<dbReference type="Gene3D" id="3.20.20.450">
    <property type="entry name" value="EAL domain"/>
    <property type="match status" value="1"/>
</dbReference>
<protein>
    <submittedName>
        <fullName evidence="2">EAL domain, c-di-GMP-specific phosphodiesterase class I (Or its enzymatically inactive variant)</fullName>
    </submittedName>
</protein>
<dbReference type="GO" id="GO:0071111">
    <property type="term" value="F:cyclic-guanylate-specific phosphodiesterase activity"/>
    <property type="evidence" value="ECO:0007669"/>
    <property type="project" value="InterPro"/>
</dbReference>
<keyword evidence="3" id="KW-1185">Reference proteome</keyword>
<dbReference type="AlphaFoldDB" id="A0A1I5I6A8"/>
<organism evidence="2 3">
    <name type="scientific">Geodermatophilus obscurus</name>
    <dbReference type="NCBI Taxonomy" id="1861"/>
    <lineage>
        <taxon>Bacteria</taxon>
        <taxon>Bacillati</taxon>
        <taxon>Actinomycetota</taxon>
        <taxon>Actinomycetes</taxon>
        <taxon>Geodermatophilales</taxon>
        <taxon>Geodermatophilaceae</taxon>
        <taxon>Geodermatophilus</taxon>
    </lineage>
</organism>
<dbReference type="PANTHER" id="PTHR33121:SF76">
    <property type="entry name" value="SIGNALING PROTEIN"/>
    <property type="match status" value="1"/>
</dbReference>
<dbReference type="Proteomes" id="UP000183642">
    <property type="component" value="Unassembled WGS sequence"/>
</dbReference>
<accession>A0A1I5I6A8</accession>
<dbReference type="InterPro" id="IPR029016">
    <property type="entry name" value="GAF-like_dom_sf"/>
</dbReference>
<dbReference type="PROSITE" id="PS50883">
    <property type="entry name" value="EAL"/>
    <property type="match status" value="1"/>
</dbReference>
<evidence type="ECO:0000313" key="2">
    <source>
        <dbReference type="EMBL" id="SFO56057.1"/>
    </source>
</evidence>
<dbReference type="Pfam" id="PF13185">
    <property type="entry name" value="GAF_2"/>
    <property type="match status" value="1"/>
</dbReference>
<evidence type="ECO:0000313" key="3">
    <source>
        <dbReference type="Proteomes" id="UP000183642"/>
    </source>
</evidence>